<evidence type="ECO:0000256" key="3">
    <source>
        <dbReference type="ARBA" id="ARBA00022448"/>
    </source>
</evidence>
<dbReference type="SMART" id="SM00913">
    <property type="entry name" value="IBN_N"/>
    <property type="match status" value="1"/>
</dbReference>
<dbReference type="InterPro" id="IPR011989">
    <property type="entry name" value="ARM-like"/>
</dbReference>
<keyword evidence="8" id="KW-1185">Reference proteome</keyword>
<protein>
    <submittedName>
        <fullName evidence="7">Karyopherin transporter</fullName>
    </submittedName>
</protein>
<evidence type="ECO:0000256" key="1">
    <source>
        <dbReference type="ARBA" id="ARBA00004123"/>
    </source>
</evidence>
<name>A0AAD5S4A6_9FUNG</name>
<dbReference type="GO" id="GO:0005737">
    <property type="term" value="C:cytoplasm"/>
    <property type="evidence" value="ECO:0007669"/>
    <property type="project" value="TreeGrafter"/>
</dbReference>
<organism evidence="7 8">
    <name type="scientific">Rhizophlyctis rosea</name>
    <dbReference type="NCBI Taxonomy" id="64517"/>
    <lineage>
        <taxon>Eukaryota</taxon>
        <taxon>Fungi</taxon>
        <taxon>Fungi incertae sedis</taxon>
        <taxon>Chytridiomycota</taxon>
        <taxon>Chytridiomycota incertae sedis</taxon>
        <taxon>Chytridiomycetes</taxon>
        <taxon>Rhizophlyctidales</taxon>
        <taxon>Rhizophlyctidaceae</taxon>
        <taxon>Rhizophlyctis</taxon>
    </lineage>
</organism>
<dbReference type="PANTHER" id="PTHR11223">
    <property type="entry name" value="EXPORTIN 1/5"/>
    <property type="match status" value="1"/>
</dbReference>
<dbReference type="InterPro" id="IPR041123">
    <property type="entry name" value="CRM1_repeat"/>
</dbReference>
<comment type="caution">
    <text evidence="7">The sequence shown here is derived from an EMBL/GenBank/DDBJ whole genome shotgun (WGS) entry which is preliminary data.</text>
</comment>
<dbReference type="Gene3D" id="1.25.10.10">
    <property type="entry name" value="Leucine-rich Repeat Variant"/>
    <property type="match status" value="1"/>
</dbReference>
<dbReference type="SUPFAM" id="SSF48371">
    <property type="entry name" value="ARM repeat"/>
    <property type="match status" value="2"/>
</dbReference>
<dbReference type="InterPro" id="IPR045065">
    <property type="entry name" value="XPO1/5"/>
</dbReference>
<dbReference type="PANTHER" id="PTHR11223:SF2">
    <property type="entry name" value="EXPORTIN-1"/>
    <property type="match status" value="1"/>
</dbReference>
<keyword evidence="4" id="KW-0653">Protein transport</keyword>
<evidence type="ECO:0000313" key="8">
    <source>
        <dbReference type="Proteomes" id="UP001212841"/>
    </source>
</evidence>
<dbReference type="GO" id="GO:0005049">
    <property type="term" value="F:nuclear export signal receptor activity"/>
    <property type="evidence" value="ECO:0007669"/>
    <property type="project" value="InterPro"/>
</dbReference>
<sequence>MEAILDFSVELDVGLFDRVVQTFYSGRGAEQINAGKTLQQFQEQPDAWRRVNPIMQQSSISESKILALGILDQLIKSMWKVLPPEERDGIKNYIVQVIIDLSSTDQALITNRRLLAKLNLTLVQILKQEWPHNWPSFIPEIVSSSKQNLALCENNMIILKLLSEEIFDFSAEQMTQAKTKNLKNQMCNEFSEIFQLCFEILQTAQKPSLVAATLETLLRFLNWIPLGYIFQTNLIELLVTRFLKETLTRNTTLKCLTEIGGLQVGPDYNEKFAYLFTTAMPVLAGLIPPQTNIMQAYHDASDDDQQLIQNVGMFLTSFLGAHLRVVEDLVASQPTVTVKEMLFGAHQYILQISRVQDRELFKVCLEYWQKLVSELYEEQSALPQMDMPLLALNPGMVSRTQFPPTVALRKALYAETLSQLRVIMIERMVKPEEVLVVENDEGEIVREMLKESDTIVLYKSMREVLVYLTHLDVEDTERIMSEKLSKQMDESEWSFENLNKLCWAVGSISGAMNEDMEKKFLVSVIKDLLCLCELKRGKDNKACVASNIMYIVGQYPRFLKAHWKFLKTVVNKLFEFMHELHEGVQDMACDTFIKIAQKCRRHFVVQQNGEILPFIEEILSNIEGITIDLAPAQIHVFFEAIGYMISAQPAKPAQERLISMLMRQPNEAWGVIMLEAQGNADVLNDADKIKILGNILKSNVAACTSIGAPFMSQIGHLYHDLLAVYKAVSELISQQVAAEGEIATKKPRVRGFRTVKREILKLMETYISKADDLPLVTKEMIPPLLETVLGDYARNVEPAKDAEVLNTMASIVARLGEYIQDKIPLILEAVFECTLNMINKNFEEYPEHRVGFFRLLQAINQSCFPALLNMPAHQFRLFLDSVVWAFKHTMRDISEMGLNIILELLNNFSKTDASISNAFYQAYFMSILQDVLFVLTNGFQKSGFKFQSMILLHLFEQVDSGKITVPLFDPAQVPNPNATNQEYVRNYVMDLLQNAFPHLQRTQTQQFVVGLFELNKDYMAFKAHLRDFLVTLKEFSGDELSNELFIDEREAEAKRKAEAEREAALRIPGMIKPSDR</sequence>
<evidence type="ECO:0000256" key="4">
    <source>
        <dbReference type="ARBA" id="ARBA00022927"/>
    </source>
</evidence>
<dbReference type="Proteomes" id="UP001212841">
    <property type="component" value="Unassembled WGS sequence"/>
</dbReference>
<accession>A0AAD5S4A6</accession>
<evidence type="ECO:0000256" key="2">
    <source>
        <dbReference type="ARBA" id="ARBA00009466"/>
    </source>
</evidence>
<dbReference type="Pfam" id="PF18784">
    <property type="entry name" value="CRM1_repeat_2"/>
    <property type="match status" value="1"/>
</dbReference>
<dbReference type="Pfam" id="PF08767">
    <property type="entry name" value="CRM1_C"/>
    <property type="match status" value="1"/>
</dbReference>
<dbReference type="InterPro" id="IPR014877">
    <property type="entry name" value="XPO1_C_dom"/>
</dbReference>
<dbReference type="InterPro" id="IPR001494">
    <property type="entry name" value="Importin-beta_N"/>
</dbReference>
<dbReference type="GO" id="GO:0006611">
    <property type="term" value="P:protein export from nucleus"/>
    <property type="evidence" value="ECO:0007669"/>
    <property type="project" value="InterPro"/>
</dbReference>
<dbReference type="InterPro" id="IPR041235">
    <property type="entry name" value="Exp1_repeat_2"/>
</dbReference>
<dbReference type="SMART" id="SM01102">
    <property type="entry name" value="CRM1_C"/>
    <property type="match status" value="1"/>
</dbReference>
<evidence type="ECO:0000313" key="7">
    <source>
        <dbReference type="EMBL" id="KAJ3044255.1"/>
    </source>
</evidence>
<dbReference type="GO" id="GO:0031267">
    <property type="term" value="F:small GTPase binding"/>
    <property type="evidence" value="ECO:0007669"/>
    <property type="project" value="InterPro"/>
</dbReference>
<gene>
    <name evidence="7" type="primary">CRM1_1</name>
    <name evidence="7" type="ORF">HK097_001543</name>
</gene>
<dbReference type="Pfam" id="PF03810">
    <property type="entry name" value="IBN_N"/>
    <property type="match status" value="1"/>
</dbReference>
<dbReference type="InterPro" id="IPR016024">
    <property type="entry name" value="ARM-type_fold"/>
</dbReference>
<dbReference type="EMBL" id="JADGJD010001303">
    <property type="protein sequence ID" value="KAJ3044255.1"/>
    <property type="molecule type" value="Genomic_DNA"/>
</dbReference>
<keyword evidence="3" id="KW-0813">Transport</keyword>
<dbReference type="Pfam" id="PF18777">
    <property type="entry name" value="CRM1_repeat"/>
    <property type="match status" value="1"/>
</dbReference>
<dbReference type="FunFam" id="1.25.10.10:FF:000022">
    <property type="entry name" value="protein EXPORTIN 1A"/>
    <property type="match status" value="1"/>
</dbReference>
<dbReference type="InterPro" id="IPR013598">
    <property type="entry name" value="Exportin-1/Importin-b-like"/>
</dbReference>
<dbReference type="AlphaFoldDB" id="A0AAD5S4A6"/>
<dbReference type="GO" id="GO:0005634">
    <property type="term" value="C:nucleus"/>
    <property type="evidence" value="ECO:0007669"/>
    <property type="project" value="UniProtKB-SubCell"/>
</dbReference>
<feature type="domain" description="Importin N-terminal" evidence="6">
    <location>
        <begin position="34"/>
        <end position="100"/>
    </location>
</feature>
<comment type="similarity">
    <text evidence="2">Belongs to the exportin family.</text>
</comment>
<comment type="subcellular location">
    <subcellularLocation>
        <location evidence="1">Nucleus</location>
    </subcellularLocation>
</comment>
<evidence type="ECO:0000256" key="5">
    <source>
        <dbReference type="ARBA" id="ARBA00023242"/>
    </source>
</evidence>
<dbReference type="Pfam" id="PF08389">
    <property type="entry name" value="Xpo1"/>
    <property type="match status" value="1"/>
</dbReference>
<dbReference type="GO" id="GO:0000055">
    <property type="term" value="P:ribosomal large subunit export from nucleus"/>
    <property type="evidence" value="ECO:0007669"/>
    <property type="project" value="TreeGrafter"/>
</dbReference>
<evidence type="ECO:0000259" key="6">
    <source>
        <dbReference type="PROSITE" id="PS50166"/>
    </source>
</evidence>
<keyword evidence="5" id="KW-0539">Nucleus</keyword>
<proteinExistence type="inferred from homology"/>
<dbReference type="Pfam" id="PF18787">
    <property type="entry name" value="CRM1_repeat_3"/>
    <property type="match status" value="1"/>
</dbReference>
<dbReference type="InterPro" id="IPR040485">
    <property type="entry name" value="XPO1_repeat_3"/>
</dbReference>
<reference evidence="7" key="1">
    <citation type="submission" date="2020-05" db="EMBL/GenBank/DDBJ databases">
        <title>Phylogenomic resolution of chytrid fungi.</title>
        <authorList>
            <person name="Stajich J.E."/>
            <person name="Amses K."/>
            <person name="Simmons R."/>
            <person name="Seto K."/>
            <person name="Myers J."/>
            <person name="Bonds A."/>
            <person name="Quandt C.A."/>
            <person name="Barry K."/>
            <person name="Liu P."/>
            <person name="Grigoriev I."/>
            <person name="Longcore J.E."/>
            <person name="James T.Y."/>
        </authorList>
    </citation>
    <scope>NUCLEOTIDE SEQUENCE</scope>
    <source>
        <strain evidence="7">JEL0318</strain>
    </source>
</reference>
<dbReference type="GO" id="GO:0000056">
    <property type="term" value="P:ribosomal small subunit export from nucleus"/>
    <property type="evidence" value="ECO:0007669"/>
    <property type="project" value="TreeGrafter"/>
</dbReference>
<dbReference type="PROSITE" id="PS50166">
    <property type="entry name" value="IMPORTIN_B_NT"/>
    <property type="match status" value="1"/>
</dbReference>